<name>A0A1F7V9H4_9BACT</name>
<dbReference type="Pfam" id="PF06695">
    <property type="entry name" value="Sm_multidrug_ex"/>
    <property type="match status" value="1"/>
</dbReference>
<dbReference type="PANTHER" id="PTHR36007:SF2">
    <property type="entry name" value="TRANSPORT PROTEIN-RELATED"/>
    <property type="match status" value="1"/>
</dbReference>
<feature type="transmembrane region" description="Helical" evidence="1">
    <location>
        <begin position="46"/>
        <end position="65"/>
    </location>
</feature>
<evidence type="ECO:0008006" key="4">
    <source>
        <dbReference type="Google" id="ProtNLM"/>
    </source>
</evidence>
<keyword evidence="1" id="KW-1133">Transmembrane helix</keyword>
<dbReference type="Proteomes" id="UP000176593">
    <property type="component" value="Unassembled WGS sequence"/>
</dbReference>
<feature type="transmembrane region" description="Helical" evidence="1">
    <location>
        <begin position="103"/>
        <end position="129"/>
    </location>
</feature>
<dbReference type="AlphaFoldDB" id="A0A1F7V9H4"/>
<accession>A0A1F7V9H4</accession>
<dbReference type="EMBL" id="MGEQ01000008">
    <property type="protein sequence ID" value="OGL86604.1"/>
    <property type="molecule type" value="Genomic_DNA"/>
</dbReference>
<keyword evidence="1" id="KW-0812">Transmembrane</keyword>
<feature type="transmembrane region" description="Helical" evidence="1">
    <location>
        <begin position="135"/>
        <end position="154"/>
    </location>
</feature>
<gene>
    <name evidence="2" type="ORF">A3I41_04960</name>
</gene>
<evidence type="ECO:0000313" key="2">
    <source>
        <dbReference type="EMBL" id="OGL86604.1"/>
    </source>
</evidence>
<organism evidence="2 3">
    <name type="scientific">Candidatus Uhrbacteria bacterium RIFCSPLOWO2_02_FULL_48_18</name>
    <dbReference type="NCBI Taxonomy" id="1802408"/>
    <lineage>
        <taxon>Bacteria</taxon>
        <taxon>Candidatus Uhriibacteriota</taxon>
    </lineage>
</organism>
<sequence>MQKLISVIHFLPNELTIALLAAMPIVELRAAIPVGMGVFHFSPAQAYIWSVLGNLIPLVLLFLFLPKLITTLSRYSPKIHRIFERYFFRLSTKHADALDRYGALFLVIFVGIPHPGGGVWTASLLAILFRMHPKFAVPAIIGGVLVSGLVVLSLTEASIKLF</sequence>
<keyword evidence="1" id="KW-0472">Membrane</keyword>
<evidence type="ECO:0000313" key="3">
    <source>
        <dbReference type="Proteomes" id="UP000176593"/>
    </source>
</evidence>
<dbReference type="PANTHER" id="PTHR36007">
    <property type="entry name" value="TRANSPORT PROTEIN-RELATED"/>
    <property type="match status" value="1"/>
</dbReference>
<reference evidence="2 3" key="1">
    <citation type="journal article" date="2016" name="Nat. Commun.">
        <title>Thousands of microbial genomes shed light on interconnected biogeochemical processes in an aquifer system.</title>
        <authorList>
            <person name="Anantharaman K."/>
            <person name="Brown C.T."/>
            <person name="Hug L.A."/>
            <person name="Sharon I."/>
            <person name="Castelle C.J."/>
            <person name="Probst A.J."/>
            <person name="Thomas B.C."/>
            <person name="Singh A."/>
            <person name="Wilkins M.J."/>
            <person name="Karaoz U."/>
            <person name="Brodie E.L."/>
            <person name="Williams K.H."/>
            <person name="Hubbard S.S."/>
            <person name="Banfield J.F."/>
        </authorList>
    </citation>
    <scope>NUCLEOTIDE SEQUENCE [LARGE SCALE GENOMIC DNA]</scope>
</reference>
<comment type="caution">
    <text evidence="2">The sequence shown here is derived from an EMBL/GenBank/DDBJ whole genome shotgun (WGS) entry which is preliminary data.</text>
</comment>
<proteinExistence type="predicted"/>
<protein>
    <recommendedName>
        <fullName evidence="4">Ligand-binding protein SH3</fullName>
    </recommendedName>
</protein>
<dbReference type="InterPro" id="IPR009577">
    <property type="entry name" value="Sm_multidrug_ex"/>
</dbReference>
<evidence type="ECO:0000256" key="1">
    <source>
        <dbReference type="SAM" id="Phobius"/>
    </source>
</evidence>